<keyword evidence="4" id="KW-0342">GTP-binding</keyword>
<name>A0ABN9QJZ4_9DINO</name>
<accession>A0ABN9QJZ4</accession>
<evidence type="ECO:0000256" key="4">
    <source>
        <dbReference type="ARBA" id="ARBA00023134"/>
    </source>
</evidence>
<keyword evidence="8" id="KW-1185">Reference proteome</keyword>
<dbReference type="InterPro" id="IPR027417">
    <property type="entry name" value="P-loop_NTPase"/>
</dbReference>
<protein>
    <recommendedName>
        <fullName evidence="6">IRG-type G domain-containing protein</fullName>
    </recommendedName>
</protein>
<reference evidence="7" key="1">
    <citation type="submission" date="2023-10" db="EMBL/GenBank/DDBJ databases">
        <authorList>
            <person name="Chen Y."/>
            <person name="Shah S."/>
            <person name="Dougan E. K."/>
            <person name="Thang M."/>
            <person name="Chan C."/>
        </authorList>
    </citation>
    <scope>NUCLEOTIDE SEQUENCE [LARGE SCALE GENOMIC DNA]</scope>
</reference>
<dbReference type="Pfam" id="PF05049">
    <property type="entry name" value="IIGP"/>
    <property type="match status" value="1"/>
</dbReference>
<dbReference type="PANTHER" id="PTHR32341:SF10">
    <property type="entry name" value="INTERFERON-INDUCIBLE GTPASE 5"/>
    <property type="match status" value="1"/>
</dbReference>
<dbReference type="Gene3D" id="3.40.50.300">
    <property type="entry name" value="P-loop containing nucleotide triphosphate hydrolases"/>
    <property type="match status" value="1"/>
</dbReference>
<evidence type="ECO:0000256" key="1">
    <source>
        <dbReference type="ARBA" id="ARBA00005429"/>
    </source>
</evidence>
<evidence type="ECO:0000256" key="5">
    <source>
        <dbReference type="SAM" id="MobiDB-lite"/>
    </source>
</evidence>
<dbReference type="PANTHER" id="PTHR32341">
    <property type="entry name" value="INTERFERON-INDUCIBLE GTPASE"/>
    <property type="match status" value="1"/>
</dbReference>
<proteinExistence type="inferred from homology"/>
<dbReference type="PROSITE" id="PS51716">
    <property type="entry name" value="G_IRG"/>
    <property type="match status" value="1"/>
</dbReference>
<keyword evidence="2" id="KW-0547">Nucleotide-binding</keyword>
<comment type="caution">
    <text evidence="7">The sequence shown here is derived from an EMBL/GenBank/DDBJ whole genome shotgun (WGS) entry which is preliminary data.</text>
</comment>
<dbReference type="InterPro" id="IPR051515">
    <property type="entry name" value="IRG"/>
</dbReference>
<dbReference type="SUPFAM" id="SSF52540">
    <property type="entry name" value="P-loop containing nucleoside triphosphate hydrolases"/>
    <property type="match status" value="1"/>
</dbReference>
<dbReference type="InterPro" id="IPR030385">
    <property type="entry name" value="G_IRG_dom"/>
</dbReference>
<comment type="similarity">
    <text evidence="1">Belongs to the TRAFAC class dynamin-like GTPase superfamily. IRG family.</text>
</comment>
<evidence type="ECO:0000313" key="8">
    <source>
        <dbReference type="Proteomes" id="UP001189429"/>
    </source>
</evidence>
<evidence type="ECO:0000256" key="3">
    <source>
        <dbReference type="ARBA" id="ARBA00022801"/>
    </source>
</evidence>
<keyword evidence="3" id="KW-0378">Hydrolase</keyword>
<evidence type="ECO:0000256" key="2">
    <source>
        <dbReference type="ARBA" id="ARBA00022741"/>
    </source>
</evidence>
<dbReference type="Proteomes" id="UP001189429">
    <property type="component" value="Unassembled WGS sequence"/>
</dbReference>
<evidence type="ECO:0000259" key="6">
    <source>
        <dbReference type="PROSITE" id="PS51716"/>
    </source>
</evidence>
<dbReference type="EMBL" id="CAUYUJ010003403">
    <property type="protein sequence ID" value="CAK0805192.1"/>
    <property type="molecule type" value="Genomic_DNA"/>
</dbReference>
<dbReference type="InterPro" id="IPR007743">
    <property type="entry name" value="Immunity-related_GTPase-like"/>
</dbReference>
<organism evidence="7 8">
    <name type="scientific">Prorocentrum cordatum</name>
    <dbReference type="NCBI Taxonomy" id="2364126"/>
    <lineage>
        <taxon>Eukaryota</taxon>
        <taxon>Sar</taxon>
        <taxon>Alveolata</taxon>
        <taxon>Dinophyceae</taxon>
        <taxon>Prorocentrales</taxon>
        <taxon>Prorocentraceae</taxon>
        <taxon>Prorocentrum</taxon>
    </lineage>
</organism>
<gene>
    <name evidence="7" type="ORF">PCOR1329_LOCUS11781</name>
</gene>
<feature type="domain" description="IRG-type G" evidence="6">
    <location>
        <begin position="25"/>
        <end position="200"/>
    </location>
</feature>
<evidence type="ECO:0000313" key="7">
    <source>
        <dbReference type="EMBL" id="CAK0805192.1"/>
    </source>
</evidence>
<feature type="region of interest" description="Disordered" evidence="5">
    <location>
        <begin position="242"/>
        <end position="281"/>
    </location>
</feature>
<sequence length="322" mass="35490">MPQEEQARKEALRNYPKPSWMQTRGTLNIGIAGNSGCGKSTLVNSPRGLNDDDPGAAPTGVVETTANPVPYKLCERHFPVNIYDLPGAGTLKIPRDTYIQKMGMIWFDAVIIVTAQRVTETETLLAEELKRNRVPTFFVRNKVDFDIQNEMRRKVDPDEAMDKMRTNMINNLGISNPYLVCAWKTSEYDFPRLVRDLVTAVLKARNVPDSAIHEALVTMGIGAQVRMPKTARSMDVAMSPMTQRGAVSRSAPASLPTLAQPSAPHPSPSQMASGPIAPQATVSATAKVQEAARRARRNNGVLKVDFSTRFEGPAFRFAEDLH</sequence>